<keyword evidence="3" id="KW-0548">Nucleotidyltransferase</keyword>
<comment type="caution">
    <text evidence="9">The sequence shown here is derived from an EMBL/GenBank/DDBJ whole genome shotgun (WGS) entry which is preliminary data.</text>
</comment>
<protein>
    <recommendedName>
        <fullName evidence="1">DNA-directed DNA polymerase</fullName>
        <ecNumber evidence="1">2.7.7.7</ecNumber>
    </recommendedName>
</protein>
<dbReference type="InterPro" id="IPR006134">
    <property type="entry name" value="DNA-dir_DNA_pol_B_multi_dom"/>
</dbReference>
<feature type="coiled-coil region" evidence="7">
    <location>
        <begin position="131"/>
        <end position="172"/>
    </location>
</feature>
<dbReference type="GO" id="GO:0000166">
    <property type="term" value="F:nucleotide binding"/>
    <property type="evidence" value="ECO:0007669"/>
    <property type="project" value="InterPro"/>
</dbReference>
<evidence type="ECO:0000256" key="7">
    <source>
        <dbReference type="SAM" id="Coils"/>
    </source>
</evidence>
<dbReference type="PANTHER" id="PTHR10322:SF23">
    <property type="entry name" value="DNA POLYMERASE DELTA CATALYTIC SUBUNIT"/>
    <property type="match status" value="1"/>
</dbReference>
<dbReference type="AlphaFoldDB" id="A0A397T8P0"/>
<evidence type="ECO:0000259" key="8">
    <source>
        <dbReference type="Pfam" id="PF00136"/>
    </source>
</evidence>
<gene>
    <name evidence="9" type="ORF">C1645_820223</name>
</gene>
<evidence type="ECO:0000313" key="9">
    <source>
        <dbReference type="EMBL" id="RIA92725.1"/>
    </source>
</evidence>
<keyword evidence="7" id="KW-0175">Coiled coil</keyword>
<reference evidence="9 10" key="1">
    <citation type="submission" date="2018-06" db="EMBL/GenBank/DDBJ databases">
        <title>Comparative genomics reveals the genomic features of Rhizophagus irregularis, R. cerebriforme, R. diaphanum and Gigaspora rosea, and their symbiotic lifestyle signature.</title>
        <authorList>
            <person name="Morin E."/>
            <person name="San Clemente H."/>
            <person name="Chen E.C.H."/>
            <person name="De La Providencia I."/>
            <person name="Hainaut M."/>
            <person name="Kuo A."/>
            <person name="Kohler A."/>
            <person name="Murat C."/>
            <person name="Tang N."/>
            <person name="Roy S."/>
            <person name="Loubradou J."/>
            <person name="Henrissat B."/>
            <person name="Grigoriev I.V."/>
            <person name="Corradi N."/>
            <person name="Roux C."/>
            <person name="Martin F.M."/>
        </authorList>
    </citation>
    <scope>NUCLEOTIDE SEQUENCE [LARGE SCALE GENOMIC DNA]</scope>
    <source>
        <strain evidence="9 10">DAOM 227022</strain>
    </source>
</reference>
<evidence type="ECO:0000256" key="4">
    <source>
        <dbReference type="ARBA" id="ARBA00022932"/>
    </source>
</evidence>
<keyword evidence="2" id="KW-0808">Transferase</keyword>
<dbReference type="Pfam" id="PF00136">
    <property type="entry name" value="DNA_pol_B"/>
    <property type="match status" value="1"/>
</dbReference>
<accession>A0A397T8P0</accession>
<evidence type="ECO:0000256" key="6">
    <source>
        <dbReference type="ARBA" id="ARBA00049244"/>
    </source>
</evidence>
<proteinExistence type="predicted"/>
<dbReference type="EMBL" id="QKYT01000118">
    <property type="protein sequence ID" value="RIA92725.1"/>
    <property type="molecule type" value="Genomic_DNA"/>
</dbReference>
<dbReference type="InterPro" id="IPR023211">
    <property type="entry name" value="DNA_pol_palm_dom_sf"/>
</dbReference>
<keyword evidence="4" id="KW-0239">DNA-directed DNA polymerase</keyword>
<dbReference type="OrthoDB" id="2402897at2759"/>
<keyword evidence="5" id="KW-0238">DNA-binding</keyword>
<evidence type="ECO:0000256" key="1">
    <source>
        <dbReference type="ARBA" id="ARBA00012417"/>
    </source>
</evidence>
<dbReference type="GO" id="GO:0003887">
    <property type="term" value="F:DNA-directed DNA polymerase activity"/>
    <property type="evidence" value="ECO:0007669"/>
    <property type="project" value="UniProtKB-KW"/>
</dbReference>
<sequence>MVKRNAINEYREVASVAFISLYDSHYFAVGIKVRNLLNAGAWQEGILTSTIPCEQTETGKYPEAYVFPPVKGLKNRQPVTGLNFASLYPSLIMTYNLSPDKIILSRERAESLKESEHENQAEMKGLYPKVLVELLIRHNSLKSRLASLKNKKEELEKEISLAEARGEDFTDALKSEYFSVSFNVTCLDAKQLALKQAGVTSAGQRNIKLIADLVRSKGFSVKYGNTDSLYLICPEEYFWKYDEKYISEKISKKKYWEKMVGISMEAMSEL</sequence>
<evidence type="ECO:0000256" key="5">
    <source>
        <dbReference type="ARBA" id="ARBA00023125"/>
    </source>
</evidence>
<dbReference type="InterPro" id="IPR043502">
    <property type="entry name" value="DNA/RNA_pol_sf"/>
</dbReference>
<dbReference type="SUPFAM" id="SSF56672">
    <property type="entry name" value="DNA/RNA polymerases"/>
    <property type="match status" value="1"/>
</dbReference>
<dbReference type="STRING" id="658196.A0A397T8P0"/>
<dbReference type="InterPro" id="IPR050240">
    <property type="entry name" value="DNA_pol_type-B"/>
</dbReference>
<dbReference type="PANTHER" id="PTHR10322">
    <property type="entry name" value="DNA POLYMERASE CATALYTIC SUBUNIT"/>
    <property type="match status" value="1"/>
</dbReference>
<dbReference type="Proteomes" id="UP000265703">
    <property type="component" value="Unassembled WGS sequence"/>
</dbReference>
<dbReference type="EC" id="2.7.7.7" evidence="1"/>
<comment type="catalytic activity">
    <reaction evidence="6">
        <text>DNA(n) + a 2'-deoxyribonucleoside 5'-triphosphate = DNA(n+1) + diphosphate</text>
        <dbReference type="Rhea" id="RHEA:22508"/>
        <dbReference type="Rhea" id="RHEA-COMP:17339"/>
        <dbReference type="Rhea" id="RHEA-COMP:17340"/>
        <dbReference type="ChEBI" id="CHEBI:33019"/>
        <dbReference type="ChEBI" id="CHEBI:61560"/>
        <dbReference type="ChEBI" id="CHEBI:173112"/>
        <dbReference type="EC" id="2.7.7.7"/>
    </reaction>
</comment>
<keyword evidence="10" id="KW-1185">Reference proteome</keyword>
<evidence type="ECO:0000256" key="3">
    <source>
        <dbReference type="ARBA" id="ARBA00022695"/>
    </source>
</evidence>
<dbReference type="GO" id="GO:0006261">
    <property type="term" value="P:DNA-templated DNA replication"/>
    <property type="evidence" value="ECO:0007669"/>
    <property type="project" value="TreeGrafter"/>
</dbReference>
<name>A0A397T8P0_9GLOM</name>
<organism evidence="9 10">
    <name type="scientific">Glomus cerebriforme</name>
    <dbReference type="NCBI Taxonomy" id="658196"/>
    <lineage>
        <taxon>Eukaryota</taxon>
        <taxon>Fungi</taxon>
        <taxon>Fungi incertae sedis</taxon>
        <taxon>Mucoromycota</taxon>
        <taxon>Glomeromycotina</taxon>
        <taxon>Glomeromycetes</taxon>
        <taxon>Glomerales</taxon>
        <taxon>Glomeraceae</taxon>
        <taxon>Glomus</taxon>
    </lineage>
</organism>
<dbReference type="GO" id="GO:0003677">
    <property type="term" value="F:DNA binding"/>
    <property type="evidence" value="ECO:0007669"/>
    <property type="project" value="UniProtKB-KW"/>
</dbReference>
<evidence type="ECO:0000256" key="2">
    <source>
        <dbReference type="ARBA" id="ARBA00022679"/>
    </source>
</evidence>
<dbReference type="Gene3D" id="3.90.1600.10">
    <property type="entry name" value="Palm domain of DNA polymerase"/>
    <property type="match status" value="1"/>
</dbReference>
<feature type="domain" description="DNA-directed DNA polymerase family B multifunctional" evidence="8">
    <location>
        <begin position="36"/>
        <end position="230"/>
    </location>
</feature>
<evidence type="ECO:0000313" key="10">
    <source>
        <dbReference type="Proteomes" id="UP000265703"/>
    </source>
</evidence>